<dbReference type="AlphaFoldDB" id="A0A2X2JEF1"/>
<dbReference type="Proteomes" id="UP000251241">
    <property type="component" value="Unassembled WGS sequence"/>
</dbReference>
<dbReference type="EMBL" id="UAUU01000011">
    <property type="protein sequence ID" value="SPZ92248.1"/>
    <property type="molecule type" value="Genomic_DNA"/>
</dbReference>
<dbReference type="InterPro" id="IPR006120">
    <property type="entry name" value="Resolvase_HTH_dom"/>
</dbReference>
<dbReference type="Pfam" id="PF02796">
    <property type="entry name" value="HTH_7"/>
    <property type="match status" value="1"/>
</dbReference>
<feature type="domain" description="Resolvase HTH" evidence="1">
    <location>
        <begin position="4"/>
        <end position="44"/>
    </location>
</feature>
<protein>
    <submittedName>
        <fullName evidence="2">Transposase and inactivated derivatives</fullName>
    </submittedName>
</protein>
<dbReference type="InterPro" id="IPR009057">
    <property type="entry name" value="Homeodomain-like_sf"/>
</dbReference>
<dbReference type="SUPFAM" id="SSF46689">
    <property type="entry name" value="Homeodomain-like"/>
    <property type="match status" value="1"/>
</dbReference>
<gene>
    <name evidence="2" type="ORF">NCTC11343_04303</name>
</gene>
<reference evidence="2 3" key="1">
    <citation type="submission" date="2018-06" db="EMBL/GenBank/DDBJ databases">
        <authorList>
            <consortium name="Pathogen Informatics"/>
            <person name="Doyle S."/>
        </authorList>
    </citation>
    <scope>NUCLEOTIDE SEQUENCE [LARGE SCALE GENOMIC DNA]</scope>
    <source>
        <strain evidence="2 3">NCTC11343</strain>
    </source>
</reference>
<dbReference type="GO" id="GO:0003677">
    <property type="term" value="F:DNA binding"/>
    <property type="evidence" value="ECO:0007669"/>
    <property type="project" value="InterPro"/>
</dbReference>
<evidence type="ECO:0000313" key="2">
    <source>
        <dbReference type="EMBL" id="SPZ92248.1"/>
    </source>
</evidence>
<proteinExistence type="predicted"/>
<sequence length="95" mass="10879">MAGKPKRMSQIKQLIRLYQSGSGIKTIARILGMSKNTVKSYLKKMADGGFNTEELLKQEDPLLEKSFHAGNPAYKADKFEYLKSRLDYYEKELSL</sequence>
<evidence type="ECO:0000313" key="3">
    <source>
        <dbReference type="Proteomes" id="UP000251241"/>
    </source>
</evidence>
<accession>A0A2X2JEF1</accession>
<dbReference type="GO" id="GO:0000150">
    <property type="term" value="F:DNA strand exchange activity"/>
    <property type="evidence" value="ECO:0007669"/>
    <property type="project" value="InterPro"/>
</dbReference>
<name>A0A2X2JEF1_SPHMU</name>
<dbReference type="Gene3D" id="1.10.10.60">
    <property type="entry name" value="Homeodomain-like"/>
    <property type="match status" value="1"/>
</dbReference>
<evidence type="ECO:0000259" key="1">
    <source>
        <dbReference type="Pfam" id="PF02796"/>
    </source>
</evidence>
<organism evidence="2 3">
    <name type="scientific">Sphingobacterium multivorum</name>
    <dbReference type="NCBI Taxonomy" id="28454"/>
    <lineage>
        <taxon>Bacteria</taxon>
        <taxon>Pseudomonadati</taxon>
        <taxon>Bacteroidota</taxon>
        <taxon>Sphingobacteriia</taxon>
        <taxon>Sphingobacteriales</taxon>
        <taxon>Sphingobacteriaceae</taxon>
        <taxon>Sphingobacterium</taxon>
    </lineage>
</organism>